<comment type="caution">
    <text evidence="2">The sequence shown here is derived from an EMBL/GenBank/DDBJ whole genome shotgun (WGS) entry which is preliminary data.</text>
</comment>
<dbReference type="InterPro" id="IPR007863">
    <property type="entry name" value="Peptidase_M16_C"/>
</dbReference>
<dbReference type="Pfam" id="PF05193">
    <property type="entry name" value="Peptidase_M16_C"/>
    <property type="match status" value="1"/>
</dbReference>
<evidence type="ECO:0000259" key="1">
    <source>
        <dbReference type="Pfam" id="PF05193"/>
    </source>
</evidence>
<dbReference type="Proteomes" id="UP001207626">
    <property type="component" value="Unassembled WGS sequence"/>
</dbReference>
<evidence type="ECO:0000313" key="3">
    <source>
        <dbReference type="Proteomes" id="UP001207626"/>
    </source>
</evidence>
<dbReference type="RefSeq" id="WP_176392756.1">
    <property type="nucleotide sequence ID" value="NZ_JAMDLV010000038.1"/>
</dbReference>
<accession>A0ABT4DQX1</accession>
<reference evidence="2 3" key="1">
    <citation type="submission" date="2022-05" db="EMBL/GenBank/DDBJ databases">
        <title>Genome Sequencing of Bee-Associated Microbes.</title>
        <authorList>
            <person name="Dunlap C."/>
        </authorList>
    </citation>
    <scope>NUCLEOTIDE SEQUENCE [LARGE SCALE GENOMIC DNA]</scope>
    <source>
        <strain evidence="2 3">NRRL NRS-1438</strain>
    </source>
</reference>
<sequence length="426" mass="48784">MSKPTFERSNVKGIRVHVMPTNRFKTFAISVYAGIPLSEETVTPIALTPFVLRRGTASYPETIRFRERLDEMYGAGFGFDVYKRGDYQIVQFRMDVINDTFVRSADSLLGQAFQFIGDVMTAPVTEEGVFRSKYVTEEKETLRQRIESIVNDKIRYAAERCIEEMCKDEPYRLHALGNRQDLDGIDAQSLHDKYRWWLEHAAIDVYVVGDTTLEEVERYINESFDLNRTGETPYARSIPVPRTAEPNTVIERLDVSQGKLNMGLRSTITYADNGYPAALLFNGVLGGYPHSKLFIHVREKNSLAYYASSRFDGHKGICTLQSGIEFQNFDKAQVIIKEQLEAMKAGQIESLELSQTKAMIANQLREIDDSAFEMIGFDFNRVLSGRERSTAQLIDEIEQTDESRIQEAAQTFHLDTIYFLRDREEV</sequence>
<gene>
    <name evidence="2" type="ORF">M5X09_01935</name>
</gene>
<protein>
    <submittedName>
        <fullName evidence="2">Insulinase family protein</fullName>
    </submittedName>
</protein>
<dbReference type="SUPFAM" id="SSF63411">
    <property type="entry name" value="LuxS/MPP-like metallohydrolase"/>
    <property type="match status" value="2"/>
</dbReference>
<proteinExistence type="predicted"/>
<dbReference type="EMBL" id="JAMDLW010000001">
    <property type="protein sequence ID" value="MCY9518431.1"/>
    <property type="molecule type" value="Genomic_DNA"/>
</dbReference>
<feature type="domain" description="Peptidase M16 C-terminal" evidence="1">
    <location>
        <begin position="185"/>
        <end position="358"/>
    </location>
</feature>
<evidence type="ECO:0000313" key="2">
    <source>
        <dbReference type="EMBL" id="MCY9518431.1"/>
    </source>
</evidence>
<dbReference type="InterPro" id="IPR011249">
    <property type="entry name" value="Metalloenz_LuxS/M16"/>
</dbReference>
<dbReference type="Gene3D" id="3.30.830.10">
    <property type="entry name" value="Metalloenzyme, LuxS/M16 peptidase-like"/>
    <property type="match status" value="2"/>
</dbReference>
<name>A0ABT4DQX1_9BACL</name>
<dbReference type="NCBIfam" id="NF047422">
    <property type="entry name" value="YfmF_fam"/>
    <property type="match status" value="1"/>
</dbReference>
<organism evidence="2 3">
    <name type="scientific">Paenibacillus apiarius</name>
    <dbReference type="NCBI Taxonomy" id="46240"/>
    <lineage>
        <taxon>Bacteria</taxon>
        <taxon>Bacillati</taxon>
        <taxon>Bacillota</taxon>
        <taxon>Bacilli</taxon>
        <taxon>Bacillales</taxon>
        <taxon>Paenibacillaceae</taxon>
        <taxon>Paenibacillus</taxon>
    </lineage>
</organism>
<keyword evidence="3" id="KW-1185">Reference proteome</keyword>